<keyword evidence="1 2" id="KW-0694">RNA-binding</keyword>
<dbReference type="Proteomes" id="UP001634393">
    <property type="component" value="Unassembled WGS sequence"/>
</dbReference>
<proteinExistence type="predicted"/>
<feature type="region of interest" description="Disordered" evidence="3">
    <location>
        <begin position="803"/>
        <end position="827"/>
    </location>
</feature>
<dbReference type="GO" id="GO:0003723">
    <property type="term" value="F:RNA binding"/>
    <property type="evidence" value="ECO:0007669"/>
    <property type="project" value="UniProtKB-UniRule"/>
</dbReference>
<dbReference type="Pfam" id="PF00076">
    <property type="entry name" value="RRM_1"/>
    <property type="match status" value="3"/>
</dbReference>
<evidence type="ECO:0000259" key="4">
    <source>
        <dbReference type="PROSITE" id="PS50102"/>
    </source>
</evidence>
<dbReference type="PROSITE" id="PS50102">
    <property type="entry name" value="RRM"/>
    <property type="match status" value="3"/>
</dbReference>
<reference evidence="5 6" key="1">
    <citation type="submission" date="2024-12" db="EMBL/GenBank/DDBJ databases">
        <title>The unique morphological basis and parallel evolutionary history of personate flowers in Penstemon.</title>
        <authorList>
            <person name="Depatie T.H."/>
            <person name="Wessinger C.A."/>
        </authorList>
    </citation>
    <scope>NUCLEOTIDE SEQUENCE [LARGE SCALE GENOMIC DNA]</scope>
    <source>
        <strain evidence="5">WTNN_2</strain>
        <tissue evidence="5">Leaf</tissue>
    </source>
</reference>
<dbReference type="AlphaFoldDB" id="A0ABD3SMU2"/>
<gene>
    <name evidence="5" type="ORF">ACJIZ3_021677</name>
</gene>
<feature type="region of interest" description="Disordered" evidence="3">
    <location>
        <begin position="871"/>
        <end position="912"/>
    </location>
</feature>
<sequence length="912" mass="101009">MPPKSSTTGLPPRRTSRKNAWKVAIDPNSTSTVANPPSSAVVLTETLGSNTVDSYGDAITSFVAPQKAIIQVEDQIVMGSENETNNNDVILSSLPPVENETLIERVVVSESGVAGPPEKGKRKIVKKTMKIVKRVIRRRVAKRVLTNGTIENEALLEKEENGLQLSDVKDSDHVIEKCNIVNEITERTNLLNEETSDIAVDDVTECFNPVNEVTEKSNLVDDATEKTASVNEVMEKLSSMDEVKETLEFENVTCVSEPVVGEEGKDLNGIDSMEMETSRISCGTGVLEPITSEKDNNLSGIGATEMETAPINIFSQLPEQNVGEKDYDKSGILSMNMANMKNNDVMAEANRKGLDICVHDSIEVEKVHYEFGSTAESGRIKKVEDSAMDNASKNSVVENQDMNIVNKESVGPVAGRNEGSLEAKNVVLVGEKDGSPIVKVKSGNGEVECHSVGLNEGVFLSGELEAMERRKRRKTEIFVGGLDKDTKEDDIRKVFEEVGAILEVRLVMNSNTGKNKGFAFVRFATAADAKNALTKYSKVEICGKQCGATPVEGNDTLFLGNINKQWKIEDVAQFLEKAGIEKVDKITLKADPNNFERNRGFAFVELETSKDAQSAFHKLQKKTIFGKDTKIKVAWAQPLIEPAEEELLKVKTVYAEYLPASWDEARVKEYFKRFGEIENVVLAKDLPSSKRDDFAFVKYTTRDAALACIEAISRERLEDVGSKVKITVSLAKPISMSKQMKHASYPANKQLSKKKPIVSQATIKLHEPRSYGKPARTSYDRSKVDTRSSTTNELVQILRQQASSNYIQSRPSTGTNMPGHHFPSRESKRPFSLVAHDPLYLEPRANPRARIESSYPISGPSSLYHDVRSTSFPYQQQGPDPRSVNGRNIYPSQFQTRGQPPYYGDSSMYRRH</sequence>
<dbReference type="PANTHER" id="PTHR21245">
    <property type="entry name" value="HETEROGENEOUS NUCLEAR RIBONUCLEOPROTEIN"/>
    <property type="match status" value="1"/>
</dbReference>
<dbReference type="CDD" id="cd00590">
    <property type="entry name" value="RRM_SF"/>
    <property type="match status" value="2"/>
</dbReference>
<organism evidence="5 6">
    <name type="scientific">Penstemon smallii</name>
    <dbReference type="NCBI Taxonomy" id="265156"/>
    <lineage>
        <taxon>Eukaryota</taxon>
        <taxon>Viridiplantae</taxon>
        <taxon>Streptophyta</taxon>
        <taxon>Embryophyta</taxon>
        <taxon>Tracheophyta</taxon>
        <taxon>Spermatophyta</taxon>
        <taxon>Magnoliopsida</taxon>
        <taxon>eudicotyledons</taxon>
        <taxon>Gunneridae</taxon>
        <taxon>Pentapetalae</taxon>
        <taxon>asterids</taxon>
        <taxon>lamiids</taxon>
        <taxon>Lamiales</taxon>
        <taxon>Plantaginaceae</taxon>
        <taxon>Cheloneae</taxon>
        <taxon>Penstemon</taxon>
    </lineage>
</organism>
<feature type="region of interest" description="Disordered" evidence="3">
    <location>
        <begin position="1"/>
        <end position="22"/>
    </location>
</feature>
<feature type="region of interest" description="Disordered" evidence="3">
    <location>
        <begin position="769"/>
        <end position="791"/>
    </location>
</feature>
<evidence type="ECO:0000256" key="1">
    <source>
        <dbReference type="ARBA" id="ARBA00022884"/>
    </source>
</evidence>
<dbReference type="InterPro" id="IPR000504">
    <property type="entry name" value="RRM_dom"/>
</dbReference>
<dbReference type="Gene3D" id="3.30.70.330">
    <property type="match status" value="3"/>
</dbReference>
<accession>A0ABD3SMU2</accession>
<name>A0ABD3SMU2_9LAMI</name>
<protein>
    <recommendedName>
        <fullName evidence="4">RRM domain-containing protein</fullName>
    </recommendedName>
</protein>
<dbReference type="SMART" id="SM00360">
    <property type="entry name" value="RRM"/>
    <property type="match status" value="3"/>
</dbReference>
<dbReference type="InterPro" id="IPR035979">
    <property type="entry name" value="RBD_domain_sf"/>
</dbReference>
<dbReference type="InterPro" id="IPR012677">
    <property type="entry name" value="Nucleotide-bd_a/b_plait_sf"/>
</dbReference>
<feature type="domain" description="RRM" evidence="4">
    <location>
        <begin position="555"/>
        <end position="638"/>
    </location>
</feature>
<evidence type="ECO:0000313" key="5">
    <source>
        <dbReference type="EMBL" id="KAL3825648.1"/>
    </source>
</evidence>
<feature type="domain" description="RRM" evidence="4">
    <location>
        <begin position="651"/>
        <end position="733"/>
    </location>
</feature>
<evidence type="ECO:0000256" key="2">
    <source>
        <dbReference type="PROSITE-ProRule" id="PRU00176"/>
    </source>
</evidence>
<evidence type="ECO:0000256" key="3">
    <source>
        <dbReference type="SAM" id="MobiDB-lite"/>
    </source>
</evidence>
<keyword evidence="6" id="KW-1185">Reference proteome</keyword>
<dbReference type="EMBL" id="JBJXBP010000006">
    <property type="protein sequence ID" value="KAL3825648.1"/>
    <property type="molecule type" value="Genomic_DNA"/>
</dbReference>
<evidence type="ECO:0000313" key="6">
    <source>
        <dbReference type="Proteomes" id="UP001634393"/>
    </source>
</evidence>
<dbReference type="SUPFAM" id="SSF54928">
    <property type="entry name" value="RNA-binding domain, RBD"/>
    <property type="match status" value="2"/>
</dbReference>
<feature type="compositionally biased region" description="Polar residues" evidence="3">
    <location>
        <begin position="803"/>
        <end position="816"/>
    </location>
</feature>
<feature type="domain" description="RRM" evidence="4">
    <location>
        <begin position="475"/>
        <end position="545"/>
    </location>
</feature>
<comment type="caution">
    <text evidence="5">The sequence shown here is derived from an EMBL/GenBank/DDBJ whole genome shotgun (WGS) entry which is preliminary data.</text>
</comment>